<sequence>MPGTTRTRRYLDRLLRRGMLAGPLTLAVMSTAVAVGTLPSPAQAAPPGDRDVTAVLFEWNYRSVARECVDTLGPEGYGFVQVSPPHEQVQGDQWWTSYQPVSYKIGGNRLGGQEDFRAMVRACDDAKVKVIVDVVINHMTSGAGVGTAGTRYTKYQYDGVYQDRDFHGCRRHIDDYRNRSKIQECELGERDGDTLSDLNTGRAHVQDTIVAYLDRLLAMGVAGFRVDAVKHIPADHLAAIRGRLSNPGAYWVQEVIHGEGEAVQPAEYIRTGDVQEFRYARGLKEVFEKRRLDWLENYGAGWNFLPSANAGVFVDNHDTERNGQTLNYKYGSDYTLANVFMLAHPYGSPHVHSGYAFSQWGAGPPRNGQADGCLRNDGWTCQHAWRPIANMVAFRNAAAGTGINDWWDRDNKQIAFGRGDKAFVAINGEDGPLRQTFQTGLPAGTYCDVQHGDLTADGRCTGPAYTVDTHRRVTLPVGANDAVALHAGARVDRPAAGTAFGLHATTRWGQDIFVVGDHPALGGWNPAAAVPLDAADHPMWRGTVALPGGTRFAYKYLRKEGGTVTWESGPDRTATVPASGELSLNDTWRP</sequence>
<dbReference type="SUPFAM" id="SSF51011">
    <property type="entry name" value="Glycosyl hydrolase domain"/>
    <property type="match status" value="1"/>
</dbReference>
<comment type="similarity">
    <text evidence="3 11">Belongs to the glycosyl hydrolase 13 family.</text>
</comment>
<evidence type="ECO:0000256" key="11">
    <source>
        <dbReference type="RuleBase" id="RU003615"/>
    </source>
</evidence>
<dbReference type="InterPro" id="IPR002044">
    <property type="entry name" value="CBM20"/>
</dbReference>
<dbReference type="Gene3D" id="2.60.40.1180">
    <property type="entry name" value="Golgi alpha-mannosidase II"/>
    <property type="match status" value="1"/>
</dbReference>
<comment type="cofactor">
    <cofactor evidence="2">
        <name>Ca(2+)</name>
        <dbReference type="ChEBI" id="CHEBI:29108"/>
    </cofactor>
</comment>
<keyword evidence="17" id="KW-1185">Reference proteome</keyword>
<dbReference type="InterPro" id="IPR013780">
    <property type="entry name" value="Glyco_hydro_b"/>
</dbReference>
<keyword evidence="8" id="KW-0106">Calcium</keyword>
<dbReference type="SUPFAM" id="SSF49452">
    <property type="entry name" value="Starch-binding domain-like"/>
    <property type="match status" value="1"/>
</dbReference>
<comment type="catalytic activity">
    <reaction evidence="1 12">
        <text>Endohydrolysis of (1-&gt;4)-alpha-D-glucosidic linkages in polysaccharides containing three or more (1-&gt;4)-alpha-linked D-glucose units.</text>
        <dbReference type="EC" id="3.2.1.1"/>
    </reaction>
</comment>
<evidence type="ECO:0000313" key="16">
    <source>
        <dbReference type="EMBL" id="MDI6098942.1"/>
    </source>
</evidence>
<dbReference type="PROSITE" id="PS51166">
    <property type="entry name" value="CBM20"/>
    <property type="match status" value="1"/>
</dbReference>
<protein>
    <recommendedName>
        <fullName evidence="5 12">Alpha-amylase</fullName>
        <ecNumber evidence="4 12">3.2.1.1</ecNumber>
    </recommendedName>
</protein>
<dbReference type="SMART" id="SM00642">
    <property type="entry name" value="Aamy"/>
    <property type="match status" value="1"/>
</dbReference>
<organism evidence="16 17">
    <name type="scientific">Actinoplanes sandaracinus</name>
    <dbReference type="NCBI Taxonomy" id="3045177"/>
    <lineage>
        <taxon>Bacteria</taxon>
        <taxon>Bacillati</taxon>
        <taxon>Actinomycetota</taxon>
        <taxon>Actinomycetes</taxon>
        <taxon>Micromonosporales</taxon>
        <taxon>Micromonosporaceae</taxon>
        <taxon>Actinoplanes</taxon>
    </lineage>
</organism>
<feature type="domain" description="CBM20" evidence="15">
    <location>
        <begin position="477"/>
        <end position="590"/>
    </location>
</feature>
<evidence type="ECO:0000256" key="14">
    <source>
        <dbReference type="SAM" id="SignalP"/>
    </source>
</evidence>
<evidence type="ECO:0000256" key="3">
    <source>
        <dbReference type="ARBA" id="ARBA00008061"/>
    </source>
</evidence>
<dbReference type="Pfam" id="PF00686">
    <property type="entry name" value="CBM_20"/>
    <property type="match status" value="1"/>
</dbReference>
<dbReference type="InterPro" id="IPR013783">
    <property type="entry name" value="Ig-like_fold"/>
</dbReference>
<dbReference type="InterPro" id="IPR006047">
    <property type="entry name" value="GH13_cat_dom"/>
</dbReference>
<dbReference type="InterPro" id="IPR013784">
    <property type="entry name" value="Carb-bd-like_fold"/>
</dbReference>
<dbReference type="Pfam" id="PF02806">
    <property type="entry name" value="Alpha-amylase_C"/>
    <property type="match status" value="1"/>
</dbReference>
<dbReference type="Pfam" id="PF00128">
    <property type="entry name" value="Alpha-amylase"/>
    <property type="match status" value="1"/>
</dbReference>
<dbReference type="SMART" id="SM01065">
    <property type="entry name" value="CBM_2"/>
    <property type="match status" value="1"/>
</dbReference>
<evidence type="ECO:0000256" key="5">
    <source>
        <dbReference type="ARBA" id="ARBA00017303"/>
    </source>
</evidence>
<dbReference type="InterPro" id="IPR006046">
    <property type="entry name" value="Alpha_amylase"/>
</dbReference>
<dbReference type="EMBL" id="JASCTH010000005">
    <property type="protein sequence ID" value="MDI6098942.1"/>
    <property type="molecule type" value="Genomic_DNA"/>
</dbReference>
<dbReference type="InterPro" id="IPR031319">
    <property type="entry name" value="A-amylase_C"/>
</dbReference>
<dbReference type="CDD" id="cd11317">
    <property type="entry name" value="AmyAc_bac_euk_AmyA"/>
    <property type="match status" value="1"/>
</dbReference>
<dbReference type="Proteomes" id="UP001241758">
    <property type="component" value="Unassembled WGS sequence"/>
</dbReference>
<dbReference type="SUPFAM" id="SSF51445">
    <property type="entry name" value="(Trans)glycosidases"/>
    <property type="match status" value="1"/>
</dbReference>
<dbReference type="SMART" id="SM00632">
    <property type="entry name" value="Aamy_C"/>
    <property type="match status" value="1"/>
</dbReference>
<name>A0ABT6WGT4_9ACTN</name>
<evidence type="ECO:0000256" key="7">
    <source>
        <dbReference type="ARBA" id="ARBA00022801"/>
    </source>
</evidence>
<dbReference type="PANTHER" id="PTHR43447">
    <property type="entry name" value="ALPHA-AMYLASE"/>
    <property type="match status" value="1"/>
</dbReference>
<dbReference type="CDD" id="cd05808">
    <property type="entry name" value="CBM20_alpha_amylase"/>
    <property type="match status" value="1"/>
</dbReference>
<feature type="signal peptide" evidence="14">
    <location>
        <begin position="1"/>
        <end position="44"/>
    </location>
</feature>
<dbReference type="Gene3D" id="2.60.40.10">
    <property type="entry name" value="Immunoglobulins"/>
    <property type="match status" value="1"/>
</dbReference>
<evidence type="ECO:0000256" key="10">
    <source>
        <dbReference type="ARBA" id="ARBA00023295"/>
    </source>
</evidence>
<evidence type="ECO:0000256" key="13">
    <source>
        <dbReference type="SAM" id="MobiDB-lite"/>
    </source>
</evidence>
<feature type="chain" id="PRO_5046587371" description="Alpha-amylase" evidence="14">
    <location>
        <begin position="45"/>
        <end position="590"/>
    </location>
</feature>
<dbReference type="EC" id="3.2.1.1" evidence="4 12"/>
<proteinExistence type="inferred from homology"/>
<evidence type="ECO:0000256" key="6">
    <source>
        <dbReference type="ARBA" id="ARBA00022723"/>
    </source>
</evidence>
<accession>A0ABT6WGT4</accession>
<dbReference type="InterPro" id="IPR017853">
    <property type="entry name" value="GH"/>
</dbReference>
<keyword evidence="7 12" id="KW-0378">Hydrolase</keyword>
<comment type="caution">
    <text evidence="16">The sequence shown here is derived from an EMBL/GenBank/DDBJ whole genome shotgun (WGS) entry which is preliminary data.</text>
</comment>
<evidence type="ECO:0000256" key="4">
    <source>
        <dbReference type="ARBA" id="ARBA00012595"/>
    </source>
</evidence>
<evidence type="ECO:0000256" key="8">
    <source>
        <dbReference type="ARBA" id="ARBA00022837"/>
    </source>
</evidence>
<dbReference type="Gene3D" id="3.20.20.80">
    <property type="entry name" value="Glycosidases"/>
    <property type="match status" value="1"/>
</dbReference>
<reference evidence="16 17" key="1">
    <citation type="submission" date="2023-05" db="EMBL/GenBank/DDBJ databases">
        <title>Actinoplanes sp. NEAU-A12 genome sequencing.</title>
        <authorList>
            <person name="Wang Z.-S."/>
        </authorList>
    </citation>
    <scope>NUCLEOTIDE SEQUENCE [LARGE SCALE GENOMIC DNA]</scope>
    <source>
        <strain evidence="16 17">NEAU-A12</strain>
    </source>
</reference>
<keyword evidence="10 12" id="KW-0326">Glycosidase</keyword>
<evidence type="ECO:0000259" key="15">
    <source>
        <dbReference type="PROSITE" id="PS51166"/>
    </source>
</evidence>
<keyword evidence="9 12" id="KW-0119">Carbohydrate metabolism</keyword>
<feature type="region of interest" description="Disordered" evidence="13">
    <location>
        <begin position="568"/>
        <end position="590"/>
    </location>
</feature>
<dbReference type="InterPro" id="IPR006048">
    <property type="entry name" value="A-amylase/branching_C"/>
</dbReference>
<gene>
    <name evidence="16" type="ORF">QLQ12_10055</name>
</gene>
<dbReference type="RefSeq" id="WP_282758864.1">
    <property type="nucleotide sequence ID" value="NZ_JASCTH010000005.1"/>
</dbReference>
<evidence type="ECO:0000256" key="9">
    <source>
        <dbReference type="ARBA" id="ARBA00023277"/>
    </source>
</evidence>
<dbReference type="PRINTS" id="PR00110">
    <property type="entry name" value="ALPHAAMYLASE"/>
</dbReference>
<evidence type="ECO:0000313" key="17">
    <source>
        <dbReference type="Proteomes" id="UP001241758"/>
    </source>
</evidence>
<evidence type="ECO:0000256" key="12">
    <source>
        <dbReference type="RuleBase" id="RU361134"/>
    </source>
</evidence>
<evidence type="ECO:0000256" key="2">
    <source>
        <dbReference type="ARBA" id="ARBA00001913"/>
    </source>
</evidence>
<evidence type="ECO:0000256" key="1">
    <source>
        <dbReference type="ARBA" id="ARBA00000548"/>
    </source>
</evidence>
<keyword evidence="14" id="KW-0732">Signal</keyword>
<keyword evidence="6" id="KW-0479">Metal-binding</keyword>